<evidence type="ECO:0000313" key="1">
    <source>
        <dbReference type="EMBL" id="WBV61125.1"/>
    </source>
</evidence>
<name>A0ABY7QN90_9FLAO</name>
<dbReference type="PANTHER" id="PTHR36849:SF1">
    <property type="entry name" value="CYTOPLASMIC PROTEIN"/>
    <property type="match status" value="1"/>
</dbReference>
<dbReference type="InterPro" id="IPR052552">
    <property type="entry name" value="YeaO-like"/>
</dbReference>
<proteinExistence type="predicted"/>
<evidence type="ECO:0000313" key="2">
    <source>
        <dbReference type="Proteomes" id="UP001210978"/>
    </source>
</evidence>
<protein>
    <submittedName>
        <fullName evidence="1">DUF488 domain-containing protein</fullName>
    </submittedName>
</protein>
<accession>A0ABY7QN90</accession>
<dbReference type="Proteomes" id="UP001210978">
    <property type="component" value="Chromosome"/>
</dbReference>
<dbReference type="EMBL" id="CP115859">
    <property type="protein sequence ID" value="WBV61125.1"/>
    <property type="molecule type" value="Genomic_DNA"/>
</dbReference>
<gene>
    <name evidence="1" type="ORF">PFY12_03155</name>
</gene>
<dbReference type="Pfam" id="PF22752">
    <property type="entry name" value="DUF488-N3i"/>
    <property type="match status" value="1"/>
</dbReference>
<organism evidence="1 2">
    <name type="scientific">Chryseobacterium camelliae</name>
    <dbReference type="NCBI Taxonomy" id="1265445"/>
    <lineage>
        <taxon>Bacteria</taxon>
        <taxon>Pseudomonadati</taxon>
        <taxon>Bacteroidota</taxon>
        <taxon>Flavobacteriia</taxon>
        <taxon>Flavobacteriales</taxon>
        <taxon>Weeksellaceae</taxon>
        <taxon>Chryseobacterium group</taxon>
        <taxon>Chryseobacterium</taxon>
    </lineage>
</organism>
<sequence>MPTIALKRIYEQSSPEDGYRVLVDRLWPRAISKEKADIAEWNKGLAPSTELRLWFHHDPNRWDEFSVKYMQELISSNWGEKFLQQHINQEKITLVYAAKDEKHCHPVVLKRYLESIM</sequence>
<keyword evidence="2" id="KW-1185">Reference proteome</keyword>
<reference evidence="1 2" key="1">
    <citation type="submission" date="2023-01" db="EMBL/GenBank/DDBJ databases">
        <title>Complete genome of Chryseobacterium camelliae VAN22-5A.</title>
        <authorList>
            <person name="Zong G."/>
            <person name="Cao G."/>
        </authorList>
    </citation>
    <scope>NUCLEOTIDE SEQUENCE [LARGE SCALE GENOMIC DNA]</scope>
    <source>
        <strain evidence="1 2">VAN22-5A</strain>
    </source>
</reference>
<dbReference type="PANTHER" id="PTHR36849">
    <property type="entry name" value="CYTOPLASMIC PROTEIN-RELATED"/>
    <property type="match status" value="1"/>
</dbReference>
<dbReference type="RefSeq" id="WP_271149425.1">
    <property type="nucleotide sequence ID" value="NZ_CP115859.1"/>
</dbReference>